<proteinExistence type="predicted"/>
<keyword evidence="3" id="KW-1185">Reference proteome</keyword>
<feature type="chain" id="PRO_5034053593" evidence="1">
    <location>
        <begin position="25"/>
        <end position="86"/>
    </location>
</feature>
<dbReference type="AlphaFoldDB" id="A0A8H5ESJ3"/>
<organism evidence="2 3">
    <name type="scientific">Psilocybe cf. subviscida</name>
    <dbReference type="NCBI Taxonomy" id="2480587"/>
    <lineage>
        <taxon>Eukaryota</taxon>
        <taxon>Fungi</taxon>
        <taxon>Dikarya</taxon>
        <taxon>Basidiomycota</taxon>
        <taxon>Agaricomycotina</taxon>
        <taxon>Agaricomycetes</taxon>
        <taxon>Agaricomycetidae</taxon>
        <taxon>Agaricales</taxon>
        <taxon>Agaricineae</taxon>
        <taxon>Strophariaceae</taxon>
        <taxon>Psilocybe</taxon>
    </lineage>
</organism>
<dbReference type="EMBL" id="JAACJJ010000057">
    <property type="protein sequence ID" value="KAF5310781.1"/>
    <property type="molecule type" value="Genomic_DNA"/>
</dbReference>
<feature type="signal peptide" evidence="1">
    <location>
        <begin position="1"/>
        <end position="24"/>
    </location>
</feature>
<reference evidence="2 3" key="1">
    <citation type="journal article" date="2020" name="ISME J.">
        <title>Uncovering the hidden diversity of litter-decomposition mechanisms in mushroom-forming fungi.</title>
        <authorList>
            <person name="Floudas D."/>
            <person name="Bentzer J."/>
            <person name="Ahren D."/>
            <person name="Johansson T."/>
            <person name="Persson P."/>
            <person name="Tunlid A."/>
        </authorList>
    </citation>
    <scope>NUCLEOTIDE SEQUENCE [LARGE SCALE GENOMIC DNA]</scope>
    <source>
        <strain evidence="2 3">CBS 101986</strain>
    </source>
</reference>
<evidence type="ECO:0000313" key="3">
    <source>
        <dbReference type="Proteomes" id="UP000567179"/>
    </source>
</evidence>
<name>A0A8H5ESJ3_9AGAR</name>
<accession>A0A8H5ESJ3</accession>
<sequence>MLLCQPVRFVSALVALSIALTALASEPGLYYDSAEVGYQNNEYGSDGLYDAPLAEGFEALQVESELAKVKVRTATRPKVFQGYVQD</sequence>
<evidence type="ECO:0000256" key="1">
    <source>
        <dbReference type="SAM" id="SignalP"/>
    </source>
</evidence>
<evidence type="ECO:0000313" key="2">
    <source>
        <dbReference type="EMBL" id="KAF5310781.1"/>
    </source>
</evidence>
<dbReference type="Proteomes" id="UP000567179">
    <property type="component" value="Unassembled WGS sequence"/>
</dbReference>
<keyword evidence="1" id="KW-0732">Signal</keyword>
<comment type="caution">
    <text evidence="2">The sequence shown here is derived from an EMBL/GenBank/DDBJ whole genome shotgun (WGS) entry which is preliminary data.</text>
</comment>
<protein>
    <submittedName>
        <fullName evidence="2">Uncharacterized protein</fullName>
    </submittedName>
</protein>
<gene>
    <name evidence="2" type="ORF">D9619_007991</name>
</gene>